<reference evidence="9" key="1">
    <citation type="submission" date="2025-08" db="UniProtKB">
        <authorList>
            <consortium name="RefSeq"/>
        </authorList>
    </citation>
    <scope>IDENTIFICATION</scope>
    <source>
        <tissue evidence="9">Muscle</tissue>
    </source>
</reference>
<evidence type="ECO:0000256" key="1">
    <source>
        <dbReference type="ARBA" id="ARBA00004370"/>
    </source>
</evidence>
<gene>
    <name evidence="9" type="primary">LOC113993289</name>
</gene>
<evidence type="ECO:0000256" key="4">
    <source>
        <dbReference type="ARBA" id="ARBA00023180"/>
    </source>
</evidence>
<name>A0A7R5KZV4_9PASS</name>
<evidence type="ECO:0000259" key="7">
    <source>
        <dbReference type="PROSITE" id="PS50835"/>
    </source>
</evidence>
<dbReference type="InterPro" id="IPR013106">
    <property type="entry name" value="Ig_V-set"/>
</dbReference>
<feature type="signal peptide" evidence="6">
    <location>
        <begin position="1"/>
        <end position="25"/>
    </location>
</feature>
<keyword evidence="8" id="KW-1185">Reference proteome</keyword>
<dbReference type="Proteomes" id="UP000504627">
    <property type="component" value="Unplaced"/>
</dbReference>
<feature type="domain" description="Ig-like" evidence="7">
    <location>
        <begin position="119"/>
        <end position="217"/>
    </location>
</feature>
<dbReference type="PROSITE" id="PS50835">
    <property type="entry name" value="IG_LIKE"/>
    <property type="match status" value="1"/>
</dbReference>
<proteinExistence type="predicted"/>
<dbReference type="AlphaFoldDB" id="A0A7R5KZV4"/>
<dbReference type="SUPFAM" id="SSF48726">
    <property type="entry name" value="Immunoglobulin"/>
    <property type="match status" value="2"/>
</dbReference>
<evidence type="ECO:0000256" key="3">
    <source>
        <dbReference type="ARBA" id="ARBA00023136"/>
    </source>
</evidence>
<dbReference type="InterPro" id="IPR013783">
    <property type="entry name" value="Ig-like_fold"/>
</dbReference>
<dbReference type="Pfam" id="PF07686">
    <property type="entry name" value="V-set"/>
    <property type="match status" value="1"/>
</dbReference>
<keyword evidence="3" id="KW-0472">Membrane</keyword>
<feature type="region of interest" description="Disordered" evidence="5">
    <location>
        <begin position="234"/>
        <end position="278"/>
    </location>
</feature>
<dbReference type="InterPro" id="IPR036179">
    <property type="entry name" value="Ig-like_dom_sf"/>
</dbReference>
<dbReference type="GeneID" id="113993289"/>
<sequence>MGTSPGPARPRVPRLLVLLLGVAGAATPRTRQVNGVLGGSALLSLDLPPDKKVKAIEWTFLGVGSVKITVAEFDSGKFKRPDPQDRFRGRVEMNKTELRIGTLERGDSGVYEARIKLEPATVETQLFTLSVYEPVPEPQIQGQRLSLTPRECNLTLRCQAPPGSNATVTWQLGGSLGVPQAQLCGDNQTLCLALPVAAFNSTYTCLARNPAQERNVSLHLDTLCQQQGKKPLLCPDSPPQEVNSPPLAPTTARPCRHGGLSEETRVPGAGGRGHFGPAWHCLDLEEEEEEEEEA</sequence>
<evidence type="ECO:0000256" key="6">
    <source>
        <dbReference type="SAM" id="SignalP"/>
    </source>
</evidence>
<evidence type="ECO:0000313" key="9">
    <source>
        <dbReference type="RefSeq" id="XP_039246526.1"/>
    </source>
</evidence>
<keyword evidence="2 6" id="KW-0732">Signal</keyword>
<dbReference type="InterPro" id="IPR007110">
    <property type="entry name" value="Ig-like_dom"/>
</dbReference>
<dbReference type="PANTHER" id="PTHR12080">
    <property type="entry name" value="SIGNALING LYMPHOCYTIC ACTIVATION MOLECULE"/>
    <property type="match status" value="1"/>
</dbReference>
<evidence type="ECO:0000256" key="5">
    <source>
        <dbReference type="SAM" id="MobiDB-lite"/>
    </source>
</evidence>
<dbReference type="InParanoid" id="A0A7R5KZV4"/>
<evidence type="ECO:0000256" key="2">
    <source>
        <dbReference type="ARBA" id="ARBA00022729"/>
    </source>
</evidence>
<feature type="chain" id="PRO_5030733479" evidence="6">
    <location>
        <begin position="26"/>
        <end position="294"/>
    </location>
</feature>
<keyword evidence="4" id="KW-0325">Glycoprotein</keyword>
<dbReference type="InterPro" id="IPR015631">
    <property type="entry name" value="CD2/SLAM_rcpt"/>
</dbReference>
<comment type="subcellular location">
    <subcellularLocation>
        <location evidence="1">Membrane</location>
    </subcellularLocation>
</comment>
<dbReference type="GO" id="GO:0016020">
    <property type="term" value="C:membrane"/>
    <property type="evidence" value="ECO:0007669"/>
    <property type="project" value="UniProtKB-SubCell"/>
</dbReference>
<evidence type="ECO:0000313" key="8">
    <source>
        <dbReference type="Proteomes" id="UP000504627"/>
    </source>
</evidence>
<dbReference type="PANTHER" id="PTHR12080:SF121">
    <property type="entry name" value="IG-LIKE DOMAIN-CONTAINING PROTEIN-RELATED"/>
    <property type="match status" value="1"/>
</dbReference>
<protein>
    <submittedName>
        <fullName evidence="9">SLAM family member 8-like</fullName>
    </submittedName>
</protein>
<accession>A0A7R5KZV4</accession>
<organism evidence="8 9">
    <name type="scientific">Pipra filicauda</name>
    <name type="common">Wire-tailed manakin</name>
    <dbReference type="NCBI Taxonomy" id="649802"/>
    <lineage>
        <taxon>Eukaryota</taxon>
        <taxon>Metazoa</taxon>
        <taxon>Chordata</taxon>
        <taxon>Craniata</taxon>
        <taxon>Vertebrata</taxon>
        <taxon>Euteleostomi</taxon>
        <taxon>Archelosauria</taxon>
        <taxon>Archosauria</taxon>
        <taxon>Dinosauria</taxon>
        <taxon>Saurischia</taxon>
        <taxon>Theropoda</taxon>
        <taxon>Coelurosauria</taxon>
        <taxon>Aves</taxon>
        <taxon>Neognathae</taxon>
        <taxon>Neoaves</taxon>
        <taxon>Telluraves</taxon>
        <taxon>Australaves</taxon>
        <taxon>Passeriformes</taxon>
        <taxon>Pipridae</taxon>
        <taxon>Pipra</taxon>
    </lineage>
</organism>
<dbReference type="RefSeq" id="XP_039246526.1">
    <property type="nucleotide sequence ID" value="XM_039390592.1"/>
</dbReference>
<dbReference type="Gene3D" id="2.60.40.10">
    <property type="entry name" value="Immunoglobulins"/>
    <property type="match status" value="2"/>
</dbReference>